<proteinExistence type="predicted"/>
<dbReference type="EMBL" id="LWDX02063157">
    <property type="protein sequence ID" value="OEL16400.1"/>
    <property type="molecule type" value="Genomic_DNA"/>
</dbReference>
<evidence type="ECO:0000313" key="3">
    <source>
        <dbReference type="Proteomes" id="UP000095767"/>
    </source>
</evidence>
<feature type="domain" description="Reverse transcriptase zinc-binding" evidence="1">
    <location>
        <begin position="14"/>
        <end position="97"/>
    </location>
</feature>
<dbReference type="InterPro" id="IPR026960">
    <property type="entry name" value="RVT-Znf"/>
</dbReference>
<dbReference type="Pfam" id="PF13966">
    <property type="entry name" value="zf-RVT"/>
    <property type="match status" value="1"/>
</dbReference>
<reference evidence="2 3" key="1">
    <citation type="submission" date="2016-09" db="EMBL/GenBank/DDBJ databases">
        <title>The draft genome of Dichanthelium oligosanthes: A C3 panicoid grass species.</title>
        <authorList>
            <person name="Studer A.J."/>
            <person name="Schnable J.C."/>
            <person name="Brutnell T.P."/>
        </authorList>
    </citation>
    <scope>NUCLEOTIDE SEQUENCE [LARGE SCALE GENOMIC DNA]</scope>
    <source>
        <strain evidence="3">cv. Kellogg 1175</strain>
        <tissue evidence="2">Leaf</tissue>
    </source>
</reference>
<comment type="caution">
    <text evidence="2">The sequence shown here is derived from an EMBL/GenBank/DDBJ whole genome shotgun (WGS) entry which is preliminary data.</text>
</comment>
<protein>
    <recommendedName>
        <fullName evidence="1">Reverse transcriptase zinc-binding domain-containing protein</fullName>
    </recommendedName>
</protein>
<gene>
    <name evidence="2" type="ORF">BAE44_0022579</name>
</gene>
<accession>A0A1E5UU55</accession>
<name>A0A1E5UU55_9POAL</name>
<sequence length="195" mass="22263">MSDHRGMGSALQPFTSKAFYAWHMAEQPPDAFAVNLWRNAATPRCKHFVWLVHRERLPSAAVLQHRNITESAICSLWGAHEDQHHILLQCPGARSVWRAIGWPCAPYLLSFRELWMLPALTGLDMPIRSAIITAVLWNIWKARNAFVFNQEYIPTKTMVRNAAADLDLWTLRTRSPIHSFRTSLADHAYGSAYAL</sequence>
<organism evidence="2 3">
    <name type="scientific">Dichanthelium oligosanthes</name>
    <dbReference type="NCBI Taxonomy" id="888268"/>
    <lineage>
        <taxon>Eukaryota</taxon>
        <taxon>Viridiplantae</taxon>
        <taxon>Streptophyta</taxon>
        <taxon>Embryophyta</taxon>
        <taxon>Tracheophyta</taxon>
        <taxon>Spermatophyta</taxon>
        <taxon>Magnoliopsida</taxon>
        <taxon>Liliopsida</taxon>
        <taxon>Poales</taxon>
        <taxon>Poaceae</taxon>
        <taxon>PACMAD clade</taxon>
        <taxon>Panicoideae</taxon>
        <taxon>Panicodae</taxon>
        <taxon>Paniceae</taxon>
        <taxon>Dichantheliinae</taxon>
        <taxon>Dichanthelium</taxon>
    </lineage>
</organism>
<dbReference type="STRING" id="888268.A0A1E5UU55"/>
<evidence type="ECO:0000313" key="2">
    <source>
        <dbReference type="EMBL" id="OEL16400.1"/>
    </source>
</evidence>
<dbReference type="AlphaFoldDB" id="A0A1E5UU55"/>
<dbReference type="Proteomes" id="UP000095767">
    <property type="component" value="Unassembled WGS sequence"/>
</dbReference>
<dbReference type="OrthoDB" id="667521at2759"/>
<evidence type="ECO:0000259" key="1">
    <source>
        <dbReference type="Pfam" id="PF13966"/>
    </source>
</evidence>
<keyword evidence="3" id="KW-1185">Reference proteome</keyword>